<gene>
    <name evidence="1" type="ORF">UFOVP1397_1</name>
</gene>
<name>A0A6J5S5H1_9CAUD</name>
<organism evidence="1">
    <name type="scientific">uncultured Caudovirales phage</name>
    <dbReference type="NCBI Taxonomy" id="2100421"/>
    <lineage>
        <taxon>Viruses</taxon>
        <taxon>Duplodnaviria</taxon>
        <taxon>Heunggongvirae</taxon>
        <taxon>Uroviricota</taxon>
        <taxon>Caudoviricetes</taxon>
        <taxon>Peduoviridae</taxon>
        <taxon>Maltschvirus</taxon>
        <taxon>Maltschvirus maltsch</taxon>
    </lineage>
</organism>
<dbReference type="EMBL" id="LR797333">
    <property type="protein sequence ID" value="CAB4203748.1"/>
    <property type="molecule type" value="Genomic_DNA"/>
</dbReference>
<feature type="non-terminal residue" evidence="1">
    <location>
        <position position="64"/>
    </location>
</feature>
<evidence type="ECO:0000313" key="1">
    <source>
        <dbReference type="EMBL" id="CAB4203748.1"/>
    </source>
</evidence>
<protein>
    <submittedName>
        <fullName evidence="1">Uncharacterized protein</fullName>
    </submittedName>
</protein>
<accession>A0A6J5S5H1</accession>
<proteinExistence type="predicted"/>
<sequence length="64" mass="6743">MGIFNTTKVNKAAISPQPKVEAAAVGGSFYSSQVAGPNLIGDWWSYQAGLLRNRAMSVAAISRS</sequence>
<reference evidence="1" key="1">
    <citation type="submission" date="2020-05" db="EMBL/GenBank/DDBJ databases">
        <authorList>
            <person name="Chiriac C."/>
            <person name="Salcher M."/>
            <person name="Ghai R."/>
            <person name="Kavagutti S V."/>
        </authorList>
    </citation>
    <scope>NUCLEOTIDE SEQUENCE</scope>
</reference>